<reference evidence="11" key="2">
    <citation type="submission" date="2021-01" db="UniProtKB">
        <authorList>
            <consortium name="EnsemblPlants"/>
        </authorList>
    </citation>
    <scope>IDENTIFICATION</scope>
</reference>
<evidence type="ECO:0000256" key="1">
    <source>
        <dbReference type="ARBA" id="ARBA00004123"/>
    </source>
</evidence>
<comment type="subcellular location">
    <subcellularLocation>
        <location evidence="1 8">Nucleus</location>
    </subcellularLocation>
</comment>
<dbReference type="PROSITE" id="PS51017">
    <property type="entry name" value="CCT"/>
    <property type="match status" value="1"/>
</dbReference>
<dbReference type="InterPro" id="IPR045281">
    <property type="entry name" value="CONSTANS-like"/>
</dbReference>
<name>A0A7N2MQR7_QUELO</name>
<feature type="domain" description="CCT" evidence="10">
    <location>
        <begin position="305"/>
        <end position="347"/>
    </location>
</feature>
<dbReference type="InterPro" id="IPR000315">
    <property type="entry name" value="Znf_B-box"/>
</dbReference>
<dbReference type="RefSeq" id="XP_030939662.1">
    <property type="nucleotide sequence ID" value="XM_031083802.1"/>
</dbReference>
<reference evidence="11 12" key="1">
    <citation type="journal article" date="2016" name="G3 (Bethesda)">
        <title>First Draft Assembly and Annotation of the Genome of a California Endemic Oak Quercus lobata Nee (Fagaceae).</title>
        <authorList>
            <person name="Sork V.L."/>
            <person name="Fitz-Gibbon S.T."/>
            <person name="Puiu D."/>
            <person name="Crepeau M."/>
            <person name="Gugger P.F."/>
            <person name="Sherman R."/>
            <person name="Stevens K."/>
            <person name="Langley C.H."/>
            <person name="Pellegrini M."/>
            <person name="Salzberg S.L."/>
        </authorList>
    </citation>
    <scope>NUCLEOTIDE SEQUENCE [LARGE SCALE GENOMIC DNA]</scope>
    <source>
        <strain evidence="11 12">cv. SW786</strain>
    </source>
</reference>
<dbReference type="AlphaFoldDB" id="A0A7N2MQR7"/>
<dbReference type="Pfam" id="PF06203">
    <property type="entry name" value="CCT"/>
    <property type="match status" value="1"/>
</dbReference>
<evidence type="ECO:0000256" key="4">
    <source>
        <dbReference type="ARBA" id="ARBA00022771"/>
    </source>
</evidence>
<evidence type="ECO:0000256" key="8">
    <source>
        <dbReference type="PROSITE-ProRule" id="PRU00357"/>
    </source>
</evidence>
<evidence type="ECO:0000259" key="10">
    <source>
        <dbReference type="PROSITE" id="PS51017"/>
    </source>
</evidence>
<evidence type="ECO:0000256" key="3">
    <source>
        <dbReference type="ARBA" id="ARBA00022723"/>
    </source>
</evidence>
<keyword evidence="4 7" id="KW-0863">Zinc-finger</keyword>
<dbReference type="Pfam" id="PF00643">
    <property type="entry name" value="zf-B_box"/>
    <property type="match status" value="1"/>
</dbReference>
<accession>A0A7N2MQR7</accession>
<dbReference type="PANTHER" id="PTHR31319:SF45">
    <property type="entry name" value="ZINC FINGER PROTEIN HD1-LIKE"/>
    <property type="match status" value="1"/>
</dbReference>
<dbReference type="OMA" id="DPMFDTE"/>
<dbReference type="Proteomes" id="UP000594261">
    <property type="component" value="Chromosome 10"/>
</dbReference>
<dbReference type="GO" id="GO:0003700">
    <property type="term" value="F:DNA-binding transcription factor activity"/>
    <property type="evidence" value="ECO:0007669"/>
    <property type="project" value="TreeGrafter"/>
</dbReference>
<dbReference type="SMART" id="SM00336">
    <property type="entry name" value="BBOX"/>
    <property type="match status" value="2"/>
</dbReference>
<dbReference type="EMBL" id="LRBV02000010">
    <property type="status" value="NOT_ANNOTATED_CDS"/>
    <property type="molecule type" value="Genomic_DNA"/>
</dbReference>
<dbReference type="KEGG" id="qlo:115964504"/>
<sequence length="371" mass="41454">MFNVDSVGDGYPCNWPRTCDACHAAACNLYCHTDSAYLCFSCDECIHAATPQVLQHHRVLVCSECENAPAAFTCKADAASLCISCDVEIHSANAIACGHNRVPVSPLTGLVYASSNIYCHCELPQLPAPMFDVGNDIVAYKTNGEINEAEADSFLLLDPENTKNQTNSELMNSVAVEYLEPVQYDSSTKLQYQDEYSQQQSYSAHKGKNISDIIVPVPSVEVRKIQEEEEHNISFNGEYEASRAAFINTPSSSQSVALSFMSDGISLKETTSEFSCSYTRFQSGTTELLQNNSRVMPLQLTPTNREAKVLKYREKRKARKFEKKIRYASRKAYAETRPRVKGRFARRTDIELEEDQLISIEEYGYAIVPSC</sequence>
<keyword evidence="6 8" id="KW-0539">Nucleus</keyword>
<organism evidence="11 12">
    <name type="scientific">Quercus lobata</name>
    <name type="common">Valley oak</name>
    <dbReference type="NCBI Taxonomy" id="97700"/>
    <lineage>
        <taxon>Eukaryota</taxon>
        <taxon>Viridiplantae</taxon>
        <taxon>Streptophyta</taxon>
        <taxon>Embryophyta</taxon>
        <taxon>Tracheophyta</taxon>
        <taxon>Spermatophyta</taxon>
        <taxon>Magnoliopsida</taxon>
        <taxon>eudicotyledons</taxon>
        <taxon>Gunneridae</taxon>
        <taxon>Pentapetalae</taxon>
        <taxon>rosids</taxon>
        <taxon>fabids</taxon>
        <taxon>Fagales</taxon>
        <taxon>Fagaceae</taxon>
        <taxon>Quercus</taxon>
    </lineage>
</organism>
<keyword evidence="5" id="KW-0862">Zinc</keyword>
<dbReference type="InParanoid" id="A0A7N2MQR7"/>
<evidence type="ECO:0000256" key="2">
    <source>
        <dbReference type="ARBA" id="ARBA00010024"/>
    </source>
</evidence>
<keyword evidence="3" id="KW-0479">Metal-binding</keyword>
<feature type="domain" description="B box-type" evidence="9">
    <location>
        <begin position="19"/>
        <end position="61"/>
    </location>
</feature>
<evidence type="ECO:0000313" key="12">
    <source>
        <dbReference type="Proteomes" id="UP000594261"/>
    </source>
</evidence>
<comment type="similarity">
    <text evidence="2">Belongs to the CONSTANS family.</text>
</comment>
<dbReference type="EnsemblPlants" id="QL10p021690:mrna">
    <property type="protein sequence ID" value="QL10p021690:mrna"/>
    <property type="gene ID" value="QL10p021690"/>
</dbReference>
<dbReference type="GO" id="GO:2000028">
    <property type="term" value="P:regulation of photoperiodism, flowering"/>
    <property type="evidence" value="ECO:0007669"/>
    <property type="project" value="TreeGrafter"/>
</dbReference>
<dbReference type="OrthoDB" id="153872at2759"/>
<evidence type="ECO:0000259" key="9">
    <source>
        <dbReference type="PROSITE" id="PS50119"/>
    </source>
</evidence>
<dbReference type="GeneID" id="115964504"/>
<dbReference type="InterPro" id="IPR010402">
    <property type="entry name" value="CCT_domain"/>
</dbReference>
<dbReference type="GO" id="GO:0005634">
    <property type="term" value="C:nucleus"/>
    <property type="evidence" value="ECO:0007669"/>
    <property type="project" value="UniProtKB-SubCell"/>
</dbReference>
<dbReference type="Gramene" id="QL10p021690:mrna">
    <property type="protein sequence ID" value="QL10p021690:mrna"/>
    <property type="gene ID" value="QL10p021690"/>
</dbReference>
<dbReference type="GO" id="GO:0008270">
    <property type="term" value="F:zinc ion binding"/>
    <property type="evidence" value="ECO:0007669"/>
    <property type="project" value="UniProtKB-KW"/>
</dbReference>
<feature type="domain" description="B box-type" evidence="9">
    <location>
        <begin position="57"/>
        <end position="104"/>
    </location>
</feature>
<evidence type="ECO:0008006" key="13">
    <source>
        <dbReference type="Google" id="ProtNLM"/>
    </source>
</evidence>
<dbReference type="GO" id="GO:0009909">
    <property type="term" value="P:regulation of flower development"/>
    <property type="evidence" value="ECO:0007669"/>
    <property type="project" value="InterPro"/>
</dbReference>
<dbReference type="PROSITE" id="PS50119">
    <property type="entry name" value="ZF_BBOX"/>
    <property type="match status" value="2"/>
</dbReference>
<evidence type="ECO:0000256" key="5">
    <source>
        <dbReference type="ARBA" id="ARBA00022833"/>
    </source>
</evidence>
<protein>
    <recommendedName>
        <fullName evidence="13">CONSTANS-like protein</fullName>
    </recommendedName>
</protein>
<evidence type="ECO:0000256" key="6">
    <source>
        <dbReference type="ARBA" id="ARBA00023242"/>
    </source>
</evidence>
<dbReference type="PANTHER" id="PTHR31319">
    <property type="entry name" value="ZINC FINGER PROTEIN CONSTANS-LIKE 4"/>
    <property type="match status" value="1"/>
</dbReference>
<evidence type="ECO:0000256" key="7">
    <source>
        <dbReference type="PROSITE-ProRule" id="PRU00024"/>
    </source>
</evidence>
<evidence type="ECO:0000313" key="11">
    <source>
        <dbReference type="EnsemblPlants" id="QL10p021690:mrna"/>
    </source>
</evidence>
<dbReference type="CDD" id="cd19821">
    <property type="entry name" value="Bbox1_BBX-like"/>
    <property type="match status" value="2"/>
</dbReference>
<keyword evidence="12" id="KW-1185">Reference proteome</keyword>
<dbReference type="InterPro" id="IPR049808">
    <property type="entry name" value="CONSTANS-like_Bbox1"/>
</dbReference>
<gene>
    <name evidence="11" type="primary">LOC115964504</name>
</gene>
<proteinExistence type="inferred from homology"/>